<dbReference type="OrthoDB" id="9802809at2"/>
<name>A0A8J3A7V1_9ACTN</name>
<dbReference type="EC" id="4.2.1.2" evidence="6"/>
<comment type="similarity">
    <text evidence="2 6">Belongs to the class-II fumarase/aspartase family. Fumarase subfamily.</text>
</comment>
<dbReference type="FunFam" id="1.10.40.30:FF:000002">
    <property type="entry name" value="Fumarate hydratase class II"/>
    <property type="match status" value="1"/>
</dbReference>
<dbReference type="PANTHER" id="PTHR11444:SF22">
    <property type="entry name" value="FUMARATE HYDRATASE CLASS II"/>
    <property type="match status" value="1"/>
</dbReference>
<dbReference type="SUPFAM" id="SSF48557">
    <property type="entry name" value="L-aspartase-like"/>
    <property type="match status" value="1"/>
</dbReference>
<evidence type="ECO:0000259" key="7">
    <source>
        <dbReference type="Pfam" id="PF00206"/>
    </source>
</evidence>
<evidence type="ECO:0000256" key="2">
    <source>
        <dbReference type="ARBA" id="ARBA00009084"/>
    </source>
</evidence>
<accession>A0A8J3A7V1</accession>
<evidence type="ECO:0000256" key="3">
    <source>
        <dbReference type="ARBA" id="ARBA00022490"/>
    </source>
</evidence>
<feature type="active site" evidence="6">
    <location>
        <position position="319"/>
    </location>
</feature>
<dbReference type="PRINTS" id="PR00149">
    <property type="entry name" value="FUMRATELYASE"/>
</dbReference>
<dbReference type="Proteomes" id="UP000650511">
    <property type="component" value="Unassembled WGS sequence"/>
</dbReference>
<dbReference type="GO" id="GO:0006106">
    <property type="term" value="P:fumarate metabolic process"/>
    <property type="evidence" value="ECO:0007669"/>
    <property type="project" value="InterPro"/>
</dbReference>
<evidence type="ECO:0000256" key="5">
    <source>
        <dbReference type="ARBA" id="ARBA00023239"/>
    </source>
</evidence>
<dbReference type="GO" id="GO:0008797">
    <property type="term" value="F:aspartate ammonia-lyase activity"/>
    <property type="evidence" value="ECO:0007669"/>
    <property type="project" value="UniProtKB-EC"/>
</dbReference>
<dbReference type="PANTHER" id="PTHR11444">
    <property type="entry name" value="ASPARTATEAMMONIA/ARGININOSUCCINATE/ADENYLOSUCCINATE LYASE"/>
    <property type="match status" value="1"/>
</dbReference>
<organism evidence="9 10">
    <name type="scientific">Egicoccus halophilus</name>
    <dbReference type="NCBI Taxonomy" id="1670830"/>
    <lineage>
        <taxon>Bacteria</taxon>
        <taxon>Bacillati</taxon>
        <taxon>Actinomycetota</taxon>
        <taxon>Nitriliruptoria</taxon>
        <taxon>Egicoccales</taxon>
        <taxon>Egicoccaceae</taxon>
        <taxon>Egicoccus</taxon>
    </lineage>
</organism>
<feature type="binding site" evidence="6">
    <location>
        <begin position="325"/>
        <end position="327"/>
    </location>
    <ligand>
        <name>substrate</name>
    </ligand>
</feature>
<dbReference type="GO" id="GO:0004333">
    <property type="term" value="F:fumarate hydratase activity"/>
    <property type="evidence" value="ECO:0007669"/>
    <property type="project" value="UniProtKB-UniRule"/>
</dbReference>
<dbReference type="InterPro" id="IPR008948">
    <property type="entry name" value="L-Aspartase-like"/>
</dbReference>
<feature type="active site" description="Proton donor/acceptor" evidence="6">
    <location>
        <position position="189"/>
    </location>
</feature>
<feature type="binding site" evidence="6">
    <location>
        <position position="188"/>
    </location>
    <ligand>
        <name>substrate</name>
    </ligand>
</feature>
<proteinExistence type="inferred from homology"/>
<dbReference type="EMBL" id="BMHA01000005">
    <property type="protein sequence ID" value="GGI06085.1"/>
    <property type="molecule type" value="Genomic_DNA"/>
</dbReference>
<comment type="caution">
    <text evidence="9">The sequence shown here is derived from an EMBL/GenBank/DDBJ whole genome shotgun (WGS) entry which is preliminary data.</text>
</comment>
<dbReference type="Pfam" id="PF00206">
    <property type="entry name" value="Lyase_1"/>
    <property type="match status" value="1"/>
</dbReference>
<dbReference type="InterPro" id="IPR018951">
    <property type="entry name" value="Fumarase_C_C"/>
</dbReference>
<dbReference type="CDD" id="cd01362">
    <property type="entry name" value="Fumarase_classII"/>
    <property type="match status" value="1"/>
</dbReference>
<evidence type="ECO:0000313" key="10">
    <source>
        <dbReference type="Proteomes" id="UP000650511"/>
    </source>
</evidence>
<dbReference type="HAMAP" id="MF_00743">
    <property type="entry name" value="FumaraseC"/>
    <property type="match status" value="1"/>
</dbReference>
<dbReference type="PROSITE" id="PS00163">
    <property type="entry name" value="FUMARATE_LYASES"/>
    <property type="match status" value="1"/>
</dbReference>
<comment type="function">
    <text evidence="6">Involved in the TCA cycle. Catalyzes the stereospecific interconversion of fumarate to L-malate.</text>
</comment>
<evidence type="ECO:0000256" key="1">
    <source>
        <dbReference type="ARBA" id="ARBA00001494"/>
    </source>
</evidence>
<dbReference type="GO" id="GO:0006099">
    <property type="term" value="P:tricarboxylic acid cycle"/>
    <property type="evidence" value="ECO:0007669"/>
    <property type="project" value="UniProtKB-UniRule"/>
</dbReference>
<feature type="binding site" evidence="6">
    <location>
        <position position="320"/>
    </location>
    <ligand>
        <name>substrate</name>
    </ligand>
</feature>
<dbReference type="Gene3D" id="1.10.40.30">
    <property type="entry name" value="Fumarase/aspartase (C-terminal domain)"/>
    <property type="match status" value="1"/>
</dbReference>
<protein>
    <recommendedName>
        <fullName evidence="6">Fumarate hydratase class II</fullName>
        <shortName evidence="6">Fumarase C</shortName>
        <ecNumber evidence="6">4.2.1.2</ecNumber>
    </recommendedName>
    <alternativeName>
        <fullName evidence="6">Aerobic fumarase</fullName>
    </alternativeName>
    <alternativeName>
        <fullName evidence="6">Iron-independent fumarase</fullName>
    </alternativeName>
</protein>
<feature type="binding site" evidence="6">
    <location>
        <begin position="140"/>
        <end position="142"/>
    </location>
    <ligand>
        <name>substrate</name>
    </ligand>
</feature>
<dbReference type="InterPro" id="IPR022761">
    <property type="entry name" value="Fumarate_lyase_N"/>
</dbReference>
<feature type="domain" description="Fumarase C C-terminal" evidence="8">
    <location>
        <begin position="409"/>
        <end position="460"/>
    </location>
</feature>
<dbReference type="PRINTS" id="PR00145">
    <property type="entry name" value="ARGSUCLYASE"/>
</dbReference>
<sequence length="464" mass="49682">MSEAQFRTAHDTMGEMQIPVEALWGASTQRAVENFPVSGQPVPLEVVHAHAMLKWAAATANEDTGVVDSEVADAIRRAADEVIDGRLDEHFPVDVFQTGSGTSTNMNVNEVVANRAKQLLGEELSSSKVHPNDHVNASQSSNDTFPTSVHVAVARVAKDETVPALQHLAATLREKSAAWAGVVKSGRTHLMDATPVTLGQEFGGYARQIELGVTRLERSLESVYELALGGTAVGTGLNCPPGFVDRVIGLLADRTGLPFREAEDHFEAQGSRDALVDVSGALKTIAISLIKIANDVRWMASGPRTGLYELQLPEIQPGSSIMPGKVNPVIPESVRQVAAQVIGNDAAVTVGGLSGELELNVMIPLMARNVIESERLLAAVSRVFVDKCLADTEPTDQGPQLVERSLMQVTALVPEIGYERSAALAKQAHKQGKTLREVALEDGVAEDTLDRVLDYQRMTEGGIL</sequence>
<evidence type="ECO:0000313" key="9">
    <source>
        <dbReference type="EMBL" id="GGI06085.1"/>
    </source>
</evidence>
<dbReference type="GO" id="GO:0005737">
    <property type="term" value="C:cytoplasm"/>
    <property type="evidence" value="ECO:0007669"/>
    <property type="project" value="UniProtKB-SubCell"/>
</dbReference>
<comment type="catalytic activity">
    <reaction evidence="6">
        <text>(S)-malate = fumarate + H2O</text>
        <dbReference type="Rhea" id="RHEA:12460"/>
        <dbReference type="ChEBI" id="CHEBI:15377"/>
        <dbReference type="ChEBI" id="CHEBI:15589"/>
        <dbReference type="ChEBI" id="CHEBI:29806"/>
        <dbReference type="EC" id="4.2.1.2"/>
    </reaction>
</comment>
<evidence type="ECO:0000259" key="8">
    <source>
        <dbReference type="Pfam" id="PF10415"/>
    </source>
</evidence>
<comment type="pathway">
    <text evidence="6">Carbohydrate metabolism; tricarboxylic acid cycle; (S)-malate from fumarate: step 1/1.</text>
</comment>
<comment type="catalytic activity">
    <reaction evidence="1">
        <text>L-aspartate = fumarate + NH4(+)</text>
        <dbReference type="Rhea" id="RHEA:16601"/>
        <dbReference type="ChEBI" id="CHEBI:28938"/>
        <dbReference type="ChEBI" id="CHEBI:29806"/>
        <dbReference type="ChEBI" id="CHEBI:29991"/>
        <dbReference type="EC" id="4.3.1.1"/>
    </reaction>
</comment>
<feature type="binding site" description="in site B" evidence="6">
    <location>
        <begin position="130"/>
        <end position="133"/>
    </location>
    <ligand>
        <name>substrate</name>
    </ligand>
</feature>
<feature type="domain" description="Fumarate lyase N-terminal" evidence="7">
    <location>
        <begin position="14"/>
        <end position="343"/>
    </location>
</feature>
<evidence type="ECO:0000256" key="6">
    <source>
        <dbReference type="HAMAP-Rule" id="MF_00743"/>
    </source>
</evidence>
<dbReference type="Gene3D" id="1.10.275.10">
    <property type="entry name" value="Fumarase/aspartase (N-terminal domain)"/>
    <property type="match status" value="1"/>
</dbReference>
<dbReference type="InterPro" id="IPR024083">
    <property type="entry name" value="Fumarase/histidase_N"/>
</dbReference>
<dbReference type="InterPro" id="IPR005677">
    <property type="entry name" value="Fum_hydII"/>
</dbReference>
<dbReference type="AlphaFoldDB" id="A0A8J3A7V1"/>
<comment type="subcellular location">
    <subcellularLocation>
        <location evidence="6">Cytoplasm</location>
    </subcellularLocation>
</comment>
<comment type="subunit">
    <text evidence="6">Homotetramer.</text>
</comment>
<feature type="binding site" evidence="6">
    <location>
        <begin position="100"/>
        <end position="102"/>
    </location>
    <ligand>
        <name>substrate</name>
    </ligand>
</feature>
<dbReference type="Pfam" id="PF10415">
    <property type="entry name" value="FumaraseC_C"/>
    <property type="match status" value="1"/>
</dbReference>
<dbReference type="InterPro" id="IPR000362">
    <property type="entry name" value="Fumarate_lyase_fam"/>
</dbReference>
<keyword evidence="3 6" id="KW-0963">Cytoplasm</keyword>
<evidence type="ECO:0000256" key="4">
    <source>
        <dbReference type="ARBA" id="ARBA00022532"/>
    </source>
</evidence>
<gene>
    <name evidence="6 9" type="primary">fumC</name>
    <name evidence="9" type="ORF">GCM10011354_17340</name>
</gene>
<feature type="site" description="Important for catalytic activity" evidence="6">
    <location>
        <position position="332"/>
    </location>
</feature>
<reference evidence="9" key="2">
    <citation type="submission" date="2020-09" db="EMBL/GenBank/DDBJ databases">
        <authorList>
            <person name="Sun Q."/>
            <person name="Zhou Y."/>
        </authorList>
    </citation>
    <scope>NUCLEOTIDE SEQUENCE</scope>
    <source>
        <strain evidence="9">CGMCC 1.14988</strain>
    </source>
</reference>
<keyword evidence="4 6" id="KW-0816">Tricarboxylic acid cycle</keyword>
<dbReference type="FunFam" id="1.10.275.10:FF:000001">
    <property type="entry name" value="Fumarate hydratase, mitochondrial"/>
    <property type="match status" value="1"/>
</dbReference>
<keyword evidence="10" id="KW-1185">Reference proteome</keyword>
<comment type="miscellaneous">
    <text evidence="6">There are 2 substrate-binding sites: the catalytic A site, and the non-catalytic B site that may play a role in the transfer of substrate or product between the active site and the solvent. Alternatively, the B site may bind allosteric effectors.</text>
</comment>
<dbReference type="RefSeq" id="WP_130648677.1">
    <property type="nucleotide sequence ID" value="NZ_BMHA01000005.1"/>
</dbReference>
<dbReference type="Gene3D" id="1.20.200.10">
    <property type="entry name" value="Fumarase/aspartase (Central domain)"/>
    <property type="match status" value="1"/>
</dbReference>
<reference evidence="9" key="1">
    <citation type="journal article" date="2014" name="Int. J. Syst. Evol. Microbiol.">
        <title>Complete genome sequence of Corynebacterium casei LMG S-19264T (=DSM 44701T), isolated from a smear-ripened cheese.</title>
        <authorList>
            <consortium name="US DOE Joint Genome Institute (JGI-PGF)"/>
            <person name="Walter F."/>
            <person name="Albersmeier A."/>
            <person name="Kalinowski J."/>
            <person name="Ruckert C."/>
        </authorList>
    </citation>
    <scope>NUCLEOTIDE SEQUENCE</scope>
    <source>
        <strain evidence="9">CGMCC 1.14988</strain>
    </source>
</reference>
<dbReference type="UniPathway" id="UPA00223">
    <property type="reaction ID" value="UER01007"/>
</dbReference>
<dbReference type="InterPro" id="IPR020557">
    <property type="entry name" value="Fumarate_lyase_CS"/>
</dbReference>
<dbReference type="NCBIfam" id="NF008909">
    <property type="entry name" value="PRK12273.1"/>
    <property type="match status" value="1"/>
</dbReference>
<dbReference type="FunFam" id="1.20.200.10:FF:000001">
    <property type="entry name" value="Fumarate hydratase, mitochondrial"/>
    <property type="match status" value="1"/>
</dbReference>
<keyword evidence="5 6" id="KW-0456">Lyase</keyword>